<keyword evidence="2" id="KW-1185">Reference proteome</keyword>
<accession>A0ABP8CPC2</accession>
<organism evidence="1 2">
    <name type="scientific">Actinomadura meridiana</name>
    <dbReference type="NCBI Taxonomy" id="559626"/>
    <lineage>
        <taxon>Bacteria</taxon>
        <taxon>Bacillati</taxon>
        <taxon>Actinomycetota</taxon>
        <taxon>Actinomycetes</taxon>
        <taxon>Streptosporangiales</taxon>
        <taxon>Thermomonosporaceae</taxon>
        <taxon>Actinomadura</taxon>
    </lineage>
</organism>
<sequence>MGGDRGSWTGPGGVRVTAVRLSGAHGVWARFVGIHGQSAFLVTRDGTFVGRGYYASVAELSEVVDLSTLRTE</sequence>
<comment type="caution">
    <text evidence="1">The sequence shown here is derived from an EMBL/GenBank/DDBJ whole genome shotgun (WGS) entry which is preliminary data.</text>
</comment>
<protein>
    <submittedName>
        <fullName evidence="1">Uncharacterized protein</fullName>
    </submittedName>
</protein>
<dbReference type="Proteomes" id="UP001501710">
    <property type="component" value="Unassembled WGS sequence"/>
</dbReference>
<reference evidence="2" key="1">
    <citation type="journal article" date="2019" name="Int. J. Syst. Evol. Microbiol.">
        <title>The Global Catalogue of Microorganisms (GCM) 10K type strain sequencing project: providing services to taxonomists for standard genome sequencing and annotation.</title>
        <authorList>
            <consortium name="The Broad Institute Genomics Platform"/>
            <consortium name="The Broad Institute Genome Sequencing Center for Infectious Disease"/>
            <person name="Wu L."/>
            <person name="Ma J."/>
        </authorList>
    </citation>
    <scope>NUCLEOTIDE SEQUENCE [LARGE SCALE GENOMIC DNA]</scope>
    <source>
        <strain evidence="2">JCM 17440</strain>
    </source>
</reference>
<dbReference type="EMBL" id="BAABAS010000029">
    <property type="protein sequence ID" value="GAA4241691.1"/>
    <property type="molecule type" value="Genomic_DNA"/>
</dbReference>
<dbReference type="RefSeq" id="WP_344906808.1">
    <property type="nucleotide sequence ID" value="NZ_BAABAS010000029.1"/>
</dbReference>
<name>A0ABP8CPC2_9ACTN</name>
<evidence type="ECO:0000313" key="2">
    <source>
        <dbReference type="Proteomes" id="UP001501710"/>
    </source>
</evidence>
<gene>
    <name evidence="1" type="ORF">GCM10022254_71540</name>
</gene>
<proteinExistence type="predicted"/>
<evidence type="ECO:0000313" key="1">
    <source>
        <dbReference type="EMBL" id="GAA4241691.1"/>
    </source>
</evidence>